<keyword evidence="2" id="KW-0597">Phosphoprotein</keyword>
<dbReference type="AlphaFoldDB" id="A0A2V1H1D4"/>
<evidence type="ECO:0000259" key="4">
    <source>
        <dbReference type="PROSITE" id="PS50110"/>
    </source>
</evidence>
<dbReference type="InterPro" id="IPR001867">
    <property type="entry name" value="OmpR/PhoB-type_DNA-bd"/>
</dbReference>
<dbReference type="PANTHER" id="PTHR48111">
    <property type="entry name" value="REGULATOR OF RPOS"/>
    <property type="match status" value="1"/>
</dbReference>
<dbReference type="Proteomes" id="UP000244906">
    <property type="component" value="Unassembled WGS sequence"/>
</dbReference>
<dbReference type="SUPFAM" id="SSF46894">
    <property type="entry name" value="C-terminal effector domain of the bipartite response regulators"/>
    <property type="match status" value="1"/>
</dbReference>
<proteinExistence type="predicted"/>
<keyword evidence="1 3" id="KW-0238">DNA-binding</keyword>
<protein>
    <submittedName>
        <fullName evidence="6">DNA-binding response regulator</fullName>
    </submittedName>
</protein>
<dbReference type="InterPro" id="IPR011006">
    <property type="entry name" value="CheY-like_superfamily"/>
</dbReference>
<dbReference type="Pfam" id="PF00072">
    <property type="entry name" value="Response_reg"/>
    <property type="match status" value="1"/>
</dbReference>
<dbReference type="InterPro" id="IPR036388">
    <property type="entry name" value="WH-like_DNA-bd_sf"/>
</dbReference>
<dbReference type="Gene3D" id="3.40.50.2300">
    <property type="match status" value="1"/>
</dbReference>
<dbReference type="InterPro" id="IPR016032">
    <property type="entry name" value="Sig_transdc_resp-reg_C-effctor"/>
</dbReference>
<feature type="domain" description="OmpR/PhoB-type" evidence="5">
    <location>
        <begin position="134"/>
        <end position="233"/>
    </location>
</feature>
<feature type="domain" description="Response regulatory" evidence="4">
    <location>
        <begin position="9"/>
        <end position="122"/>
    </location>
</feature>
<dbReference type="InterPro" id="IPR001789">
    <property type="entry name" value="Sig_transdc_resp-reg_receiver"/>
</dbReference>
<feature type="DNA-binding region" description="OmpR/PhoB-type" evidence="3">
    <location>
        <begin position="134"/>
        <end position="233"/>
    </location>
</feature>
<dbReference type="RefSeq" id="WP_116687707.1">
    <property type="nucleotide sequence ID" value="NZ_CAWNYD010000005.1"/>
</dbReference>
<dbReference type="EMBL" id="QDDL01000005">
    <property type="protein sequence ID" value="PVZ68380.1"/>
    <property type="molecule type" value="Genomic_DNA"/>
</dbReference>
<gene>
    <name evidence="6" type="ORF">DC094_13960</name>
</gene>
<evidence type="ECO:0000313" key="7">
    <source>
        <dbReference type="Proteomes" id="UP000244906"/>
    </source>
</evidence>
<reference evidence="6 7" key="1">
    <citation type="submission" date="2018-04" db="EMBL/GenBank/DDBJ databases">
        <title>Thalassorhabdus spongiae gen. nov., sp. nov., isolated from a marine sponge in South-West Iceland.</title>
        <authorList>
            <person name="Knobloch S."/>
            <person name="Daussin A."/>
            <person name="Johannsson R."/>
            <person name="Marteinsson V.T."/>
        </authorList>
    </citation>
    <scope>NUCLEOTIDE SEQUENCE [LARGE SCALE GENOMIC DNA]</scope>
    <source>
        <strain evidence="6 7">Hp12</strain>
    </source>
</reference>
<dbReference type="CDD" id="cd00383">
    <property type="entry name" value="trans_reg_C"/>
    <property type="match status" value="1"/>
</dbReference>
<dbReference type="InterPro" id="IPR039420">
    <property type="entry name" value="WalR-like"/>
</dbReference>
<organism evidence="6 7">
    <name type="scientific">Pelagibaculum spongiae</name>
    <dbReference type="NCBI Taxonomy" id="2080658"/>
    <lineage>
        <taxon>Bacteria</taxon>
        <taxon>Pseudomonadati</taxon>
        <taxon>Pseudomonadota</taxon>
        <taxon>Gammaproteobacteria</taxon>
        <taxon>Oceanospirillales</taxon>
        <taxon>Pelagibaculum</taxon>
    </lineage>
</organism>
<dbReference type="SUPFAM" id="SSF52172">
    <property type="entry name" value="CheY-like"/>
    <property type="match status" value="1"/>
</dbReference>
<evidence type="ECO:0000256" key="2">
    <source>
        <dbReference type="PROSITE-ProRule" id="PRU00169"/>
    </source>
</evidence>
<dbReference type="OrthoDB" id="9802426at2"/>
<evidence type="ECO:0000313" key="6">
    <source>
        <dbReference type="EMBL" id="PVZ68380.1"/>
    </source>
</evidence>
<dbReference type="Gene3D" id="6.10.250.690">
    <property type="match status" value="1"/>
</dbReference>
<feature type="modified residue" description="4-aspartylphosphate" evidence="2">
    <location>
        <position position="58"/>
    </location>
</feature>
<keyword evidence="7" id="KW-1185">Reference proteome</keyword>
<dbReference type="GO" id="GO:0000976">
    <property type="term" value="F:transcription cis-regulatory region binding"/>
    <property type="evidence" value="ECO:0007669"/>
    <property type="project" value="TreeGrafter"/>
</dbReference>
<dbReference type="GO" id="GO:0006355">
    <property type="term" value="P:regulation of DNA-templated transcription"/>
    <property type="evidence" value="ECO:0007669"/>
    <property type="project" value="InterPro"/>
</dbReference>
<dbReference type="PANTHER" id="PTHR48111:SF47">
    <property type="entry name" value="TRANSCRIPTIONAL REGULATORY PROTEIN RSTA"/>
    <property type="match status" value="1"/>
</dbReference>
<dbReference type="PROSITE" id="PS50110">
    <property type="entry name" value="RESPONSE_REGULATORY"/>
    <property type="match status" value="1"/>
</dbReference>
<dbReference type="GO" id="GO:0032993">
    <property type="term" value="C:protein-DNA complex"/>
    <property type="evidence" value="ECO:0007669"/>
    <property type="project" value="TreeGrafter"/>
</dbReference>
<dbReference type="GO" id="GO:0000156">
    <property type="term" value="F:phosphorelay response regulator activity"/>
    <property type="evidence" value="ECO:0007669"/>
    <property type="project" value="TreeGrafter"/>
</dbReference>
<name>A0A2V1H1D4_9GAMM</name>
<sequence length="242" mass="27642">MRATVISKCIFLVEDDLKLAELLTSYLQSHGLNIHHFATAQSAVSQIKLTPPELIVLDLMLPDLDGHEVCRQIRSDFNGSIMMFTASEDDTDQLTALDLGVDDFVKKPIQPRVLLARINMLLRRQQQNIRPVKQNQLEFGTLHINQLQQTCFLNKQELLMTPSEFKILWQLASHAEQVQSRDQLLQSLSGLEYDGLNRTIDNKIAQLRKKLSDNPGRAKGIITVRNKGYMFVPEFWATNTEQ</sequence>
<evidence type="ECO:0000259" key="5">
    <source>
        <dbReference type="PROSITE" id="PS51755"/>
    </source>
</evidence>
<dbReference type="SMART" id="SM00448">
    <property type="entry name" value="REC"/>
    <property type="match status" value="1"/>
</dbReference>
<dbReference type="GO" id="GO:0005829">
    <property type="term" value="C:cytosol"/>
    <property type="evidence" value="ECO:0007669"/>
    <property type="project" value="TreeGrafter"/>
</dbReference>
<accession>A0A2V1H1D4</accession>
<comment type="caution">
    <text evidence="6">The sequence shown here is derived from an EMBL/GenBank/DDBJ whole genome shotgun (WGS) entry which is preliminary data.</text>
</comment>
<dbReference type="Pfam" id="PF00486">
    <property type="entry name" value="Trans_reg_C"/>
    <property type="match status" value="1"/>
</dbReference>
<dbReference type="Gene3D" id="1.10.10.10">
    <property type="entry name" value="Winged helix-like DNA-binding domain superfamily/Winged helix DNA-binding domain"/>
    <property type="match status" value="1"/>
</dbReference>
<evidence type="ECO:0000256" key="3">
    <source>
        <dbReference type="PROSITE-ProRule" id="PRU01091"/>
    </source>
</evidence>
<dbReference type="SMART" id="SM00862">
    <property type="entry name" value="Trans_reg_C"/>
    <property type="match status" value="1"/>
</dbReference>
<dbReference type="PROSITE" id="PS51755">
    <property type="entry name" value="OMPR_PHOB"/>
    <property type="match status" value="1"/>
</dbReference>
<evidence type="ECO:0000256" key="1">
    <source>
        <dbReference type="ARBA" id="ARBA00023125"/>
    </source>
</evidence>